<evidence type="ECO:0000313" key="1">
    <source>
        <dbReference type="Ensembl" id="ENSAPOP00000030565.1"/>
    </source>
</evidence>
<dbReference type="AlphaFoldDB" id="A0A3Q1HRU9"/>
<reference evidence="1" key="1">
    <citation type="submission" date="2025-08" db="UniProtKB">
        <authorList>
            <consortium name="Ensembl"/>
        </authorList>
    </citation>
    <scope>IDENTIFICATION</scope>
</reference>
<dbReference type="Gene3D" id="1.10.10.60">
    <property type="entry name" value="Homeodomain-like"/>
    <property type="match status" value="1"/>
</dbReference>
<dbReference type="InParanoid" id="A0A3Q1HRU9"/>
<organism evidence="1 2">
    <name type="scientific">Acanthochromis polyacanthus</name>
    <name type="common">spiny chromis</name>
    <dbReference type="NCBI Taxonomy" id="80966"/>
    <lineage>
        <taxon>Eukaryota</taxon>
        <taxon>Metazoa</taxon>
        <taxon>Chordata</taxon>
        <taxon>Craniata</taxon>
        <taxon>Vertebrata</taxon>
        <taxon>Euteleostomi</taxon>
        <taxon>Actinopterygii</taxon>
        <taxon>Neopterygii</taxon>
        <taxon>Teleostei</taxon>
        <taxon>Neoteleostei</taxon>
        <taxon>Acanthomorphata</taxon>
        <taxon>Ovalentaria</taxon>
        <taxon>Pomacentridae</taxon>
        <taxon>Acanthochromis</taxon>
    </lineage>
</organism>
<dbReference type="STRING" id="80966.ENSAPOP00000030565"/>
<dbReference type="GO" id="GO:0003676">
    <property type="term" value="F:nucleic acid binding"/>
    <property type="evidence" value="ECO:0007669"/>
    <property type="project" value="InterPro"/>
</dbReference>
<dbReference type="Proteomes" id="UP000257200">
    <property type="component" value="Unplaced"/>
</dbReference>
<dbReference type="Gene3D" id="3.30.420.10">
    <property type="entry name" value="Ribonuclease H-like superfamily/Ribonuclease H"/>
    <property type="match status" value="1"/>
</dbReference>
<dbReference type="InterPro" id="IPR009057">
    <property type="entry name" value="Homeodomain-like_sf"/>
</dbReference>
<evidence type="ECO:0000313" key="2">
    <source>
        <dbReference type="Proteomes" id="UP000257200"/>
    </source>
</evidence>
<evidence type="ECO:0008006" key="3">
    <source>
        <dbReference type="Google" id="ProtNLM"/>
    </source>
</evidence>
<reference evidence="1" key="2">
    <citation type="submission" date="2025-09" db="UniProtKB">
        <authorList>
            <consortium name="Ensembl"/>
        </authorList>
    </citation>
    <scope>IDENTIFICATION</scope>
</reference>
<accession>A0A3Q1HRU9</accession>
<dbReference type="GeneTree" id="ENSGT00940000176284"/>
<keyword evidence="2" id="KW-1185">Reference proteome</keyword>
<dbReference type="PANTHER" id="PTHR46068:SF1">
    <property type="entry name" value="TRANSPOSASE IS30-LIKE HTH DOMAIN-CONTAINING PROTEIN"/>
    <property type="match status" value="1"/>
</dbReference>
<dbReference type="InterPro" id="IPR036397">
    <property type="entry name" value="RNaseH_sf"/>
</dbReference>
<dbReference type="Pfam" id="PF13551">
    <property type="entry name" value="HTH_29"/>
    <property type="match status" value="1"/>
</dbReference>
<protein>
    <recommendedName>
        <fullName evidence="3">Tc1-like transposase DDE domain-containing protein</fullName>
    </recommendedName>
</protein>
<sequence length="334" mass="37505">MAKTKAVPDLLRAGLTVTAISRQLGISRQTVYNVKKKLELTGSADRKPGSGRKKSVRVKSIINKVKQRIQTNPIRSMRRMAADLKISNTSMRRIVKNDFQTGVKIVLNSFRVPLLTHQQKETLLERAKAILKDLKHAATGRTILFTDEKIFTVNAAANRRNDRWIGNDPQNCSEGIKHINTTKHPASVMMFGLVASDGQKMPPVFTLAGVKVNTEADLDILSSQVKPWLEAHYPDGNYIFQQDGAPAHTRNLAAYWPKKMWPPQSPDLNPLDYSVWATVEKEACNTSHASVQALKASVKRTWQKMTLDYIKKTCLAFRRRVEAVIRAKGGNTEH</sequence>
<proteinExistence type="predicted"/>
<dbReference type="Ensembl" id="ENSAPOT00000032786.1">
    <property type="protein sequence ID" value="ENSAPOP00000030565.1"/>
    <property type="gene ID" value="ENSAPOG00000017214.1"/>
</dbReference>
<name>A0A3Q1HRU9_9TELE</name>
<dbReference type="PANTHER" id="PTHR46068">
    <property type="entry name" value="PROTEIN CBG27172"/>
    <property type="match status" value="1"/>
</dbReference>
<dbReference type="SUPFAM" id="SSF46689">
    <property type="entry name" value="Homeodomain-like"/>
    <property type="match status" value="1"/>
</dbReference>